<evidence type="ECO:0000313" key="1">
    <source>
        <dbReference type="EMBL" id="OOV85513.1"/>
    </source>
</evidence>
<name>A0A1T1H6M9_9GAMM</name>
<dbReference type="Proteomes" id="UP000191160">
    <property type="component" value="Unassembled WGS sequence"/>
</dbReference>
<sequence>MAAQKKGVLSNGTAVWIVHGTVPTLTKMGCIKALVLGDDSASEVDTTCLEETSTKTSEYGLVTPGEGSIQIDTDPKNGSHMKLLELAAAKEKVEVYVGWSDGISEPTLTGSDIELPETRTWSSFEAILRKGSPVFAVDAMVNHTIPMKRQTEVIDQFKVSP</sequence>
<evidence type="ECO:0008006" key="3">
    <source>
        <dbReference type="Google" id="ProtNLM"/>
    </source>
</evidence>
<organism evidence="1 2">
    <name type="scientific">Acinetobacter amyesii</name>
    <dbReference type="NCBI Taxonomy" id="2942470"/>
    <lineage>
        <taxon>Bacteria</taxon>
        <taxon>Pseudomonadati</taxon>
        <taxon>Pseudomonadota</taxon>
        <taxon>Gammaproteobacteria</taxon>
        <taxon>Moraxellales</taxon>
        <taxon>Moraxellaceae</taxon>
        <taxon>Acinetobacter</taxon>
    </lineage>
</organism>
<dbReference type="InterPro" id="IPR032495">
    <property type="entry name" value="Phage_TTP_11"/>
</dbReference>
<protein>
    <recommendedName>
        <fullName evidence="3">Phage tail protein</fullName>
    </recommendedName>
</protein>
<comment type="caution">
    <text evidence="1">The sequence shown here is derived from an EMBL/GenBank/DDBJ whole genome shotgun (WGS) entry which is preliminary data.</text>
</comment>
<dbReference type="Gene3D" id="4.10.410.40">
    <property type="match status" value="1"/>
</dbReference>
<dbReference type="Pfam" id="PF16460">
    <property type="entry name" value="Phage_TTP_11"/>
    <property type="match status" value="1"/>
</dbReference>
<keyword evidence="2" id="KW-1185">Reference proteome</keyword>
<reference evidence="1 2" key="1">
    <citation type="submission" date="2017-02" db="EMBL/GenBank/DDBJ databases">
        <title>Acinetobacter sp. ANC 4945, whole genome shotgun sequencing project.</title>
        <authorList>
            <person name="Radolfova-Krizova L."/>
            <person name="Al Atrouni A."/>
            <person name="Nemec A."/>
        </authorList>
    </citation>
    <scope>NUCLEOTIDE SEQUENCE [LARGE SCALE GENOMIC DNA]</scope>
    <source>
        <strain evidence="1 2">ANC 4945</strain>
    </source>
</reference>
<proteinExistence type="predicted"/>
<accession>A0A1T1H6M9</accession>
<gene>
    <name evidence="1" type="ORF">B1202_02405</name>
</gene>
<dbReference type="EMBL" id="MVKX01000001">
    <property type="protein sequence ID" value="OOV85513.1"/>
    <property type="molecule type" value="Genomic_DNA"/>
</dbReference>
<dbReference type="RefSeq" id="WP_078188983.1">
    <property type="nucleotide sequence ID" value="NZ_JAMCOZ010000002.1"/>
</dbReference>
<dbReference type="AlphaFoldDB" id="A0A1T1H6M9"/>
<evidence type="ECO:0000313" key="2">
    <source>
        <dbReference type="Proteomes" id="UP000191160"/>
    </source>
</evidence>